<name>A0A1I0CPZ7_9FIRM</name>
<dbReference type="EMBL" id="FOHU01000006">
    <property type="protein sequence ID" value="SET21730.1"/>
    <property type="molecule type" value="Genomic_DNA"/>
</dbReference>
<proteinExistence type="predicted"/>
<accession>A0A1I0CPZ7</accession>
<evidence type="ECO:0000313" key="1">
    <source>
        <dbReference type="EMBL" id="SET21730.1"/>
    </source>
</evidence>
<gene>
    <name evidence="1" type="ORF">SAMN05660297_01706</name>
</gene>
<dbReference type="Proteomes" id="UP000199568">
    <property type="component" value="Unassembled WGS sequence"/>
</dbReference>
<organism evidence="1 2">
    <name type="scientific">Natronincola peptidivorans</name>
    <dbReference type="NCBI Taxonomy" id="426128"/>
    <lineage>
        <taxon>Bacteria</taxon>
        <taxon>Bacillati</taxon>
        <taxon>Bacillota</taxon>
        <taxon>Clostridia</taxon>
        <taxon>Peptostreptococcales</taxon>
        <taxon>Natronincolaceae</taxon>
        <taxon>Natronincola</taxon>
    </lineage>
</organism>
<dbReference type="STRING" id="426128.SAMN05660297_01706"/>
<dbReference type="OrthoDB" id="2060541at2"/>
<sequence length="304" mass="35716">MKIDIKNKKLIIHACILSTFILYFIFAETIFNSIIKVEEEATLQRNIDLIEETNNVRYSIDAVRQTNRRGKDLIELSGWAFSAGQDTHNSRIYILLESKTNQYIFNAFPRKKPDVTAYFRGEYNFNLDDSGFYTLIPQFKIKDGVYNIGLYIEKDNEKYLMYTDTYLTKAKRGVIPNAISEKKDFTLIEKKELFKYNIESIEKEHIQDIDLLYIKGWAFIEEEYEVGDNIYIVLKSNDNILIFDAYRMARRDVGTHFDDSSLDNAGFYAYIPKEFVQEEKYEIGISIEKNGNRILQFTGEYFGK</sequence>
<dbReference type="AlphaFoldDB" id="A0A1I0CPZ7"/>
<reference evidence="1 2" key="1">
    <citation type="submission" date="2016-10" db="EMBL/GenBank/DDBJ databases">
        <authorList>
            <person name="de Groot N.N."/>
        </authorList>
    </citation>
    <scope>NUCLEOTIDE SEQUENCE [LARGE SCALE GENOMIC DNA]</scope>
    <source>
        <strain evidence="1 2">DSM 18979</strain>
    </source>
</reference>
<dbReference type="RefSeq" id="WP_090442275.1">
    <property type="nucleotide sequence ID" value="NZ_FOHU01000006.1"/>
</dbReference>
<keyword evidence="2" id="KW-1185">Reference proteome</keyword>
<protein>
    <submittedName>
        <fullName evidence="1">Uncharacterized protein</fullName>
    </submittedName>
</protein>
<evidence type="ECO:0000313" key="2">
    <source>
        <dbReference type="Proteomes" id="UP000199568"/>
    </source>
</evidence>